<protein>
    <submittedName>
        <fullName evidence="1">Uncharacterized protein</fullName>
    </submittedName>
</protein>
<reference evidence="1 2" key="1">
    <citation type="submission" date="2019-03" db="EMBL/GenBank/DDBJ databases">
        <title>Above-ground endophytic microbial communities from plants in different locations in the United States.</title>
        <authorList>
            <person name="Frank C."/>
        </authorList>
    </citation>
    <scope>NUCLEOTIDE SEQUENCE [LARGE SCALE GENOMIC DNA]</scope>
    <source>
        <strain evidence="1 2">LP_2_YM</strain>
    </source>
</reference>
<organism evidence="1 2">
    <name type="scientific">Bacillus thuringiensis</name>
    <dbReference type="NCBI Taxonomy" id="1428"/>
    <lineage>
        <taxon>Bacteria</taxon>
        <taxon>Bacillati</taxon>
        <taxon>Bacillota</taxon>
        <taxon>Bacilli</taxon>
        <taxon>Bacillales</taxon>
        <taxon>Bacillaceae</taxon>
        <taxon>Bacillus</taxon>
        <taxon>Bacillus cereus group</taxon>
    </lineage>
</organism>
<dbReference type="AlphaFoldDB" id="A0A4R4BK56"/>
<proteinExistence type="predicted"/>
<name>A0A4R4BK56_BACTU</name>
<evidence type="ECO:0000313" key="2">
    <source>
        <dbReference type="Proteomes" id="UP000295285"/>
    </source>
</evidence>
<gene>
    <name evidence="1" type="ORF">EC910_101342</name>
</gene>
<sequence length="56" mass="6620">MIEKQSKVLLPAWCWKDAKSTDEAKKNELKYINPKRYPGYRVLKVSKGFAICEREM</sequence>
<comment type="caution">
    <text evidence="1">The sequence shown here is derived from an EMBL/GenBank/DDBJ whole genome shotgun (WGS) entry which is preliminary data.</text>
</comment>
<evidence type="ECO:0000313" key="1">
    <source>
        <dbReference type="EMBL" id="TCW59712.1"/>
    </source>
</evidence>
<dbReference type="Proteomes" id="UP000295285">
    <property type="component" value="Unassembled WGS sequence"/>
</dbReference>
<accession>A0A4R4BK56</accession>
<dbReference type="EMBL" id="SMDG01000001">
    <property type="protein sequence ID" value="TCW59712.1"/>
    <property type="molecule type" value="Genomic_DNA"/>
</dbReference>